<dbReference type="InterPro" id="IPR042241">
    <property type="entry name" value="GCP_C_sf"/>
</dbReference>
<dbReference type="GO" id="GO:0043015">
    <property type="term" value="F:gamma-tubulin binding"/>
    <property type="evidence" value="ECO:0007669"/>
    <property type="project" value="InterPro"/>
</dbReference>
<accession>A0AAD4MDI4</accession>
<dbReference type="GO" id="GO:0000922">
    <property type="term" value="C:spindle pole"/>
    <property type="evidence" value="ECO:0007669"/>
    <property type="project" value="InterPro"/>
</dbReference>
<dbReference type="InterPro" id="IPR040457">
    <property type="entry name" value="GCP_C"/>
</dbReference>
<comment type="caution">
    <text evidence="7">The sequence shown here is derived from an EMBL/GenBank/DDBJ whole genome shotgun (WGS) entry which is preliminary data.</text>
</comment>
<dbReference type="PANTHER" id="PTHR19302">
    <property type="entry name" value="GAMMA TUBULIN COMPLEX PROTEIN"/>
    <property type="match status" value="1"/>
</dbReference>
<dbReference type="InterPro" id="IPR007259">
    <property type="entry name" value="GCP"/>
</dbReference>
<dbReference type="PANTHER" id="PTHR19302:SF33">
    <property type="entry name" value="GAMMA-TUBULIN COMPLEX COMPONENT 5"/>
    <property type="match status" value="1"/>
</dbReference>
<evidence type="ECO:0000313" key="8">
    <source>
        <dbReference type="Proteomes" id="UP001203297"/>
    </source>
</evidence>
<dbReference type="GO" id="GO:0051225">
    <property type="term" value="P:spindle assembly"/>
    <property type="evidence" value="ECO:0007669"/>
    <property type="project" value="TreeGrafter"/>
</dbReference>
<reference evidence="7" key="1">
    <citation type="journal article" date="2022" name="New Phytol.">
        <title>Evolutionary transition to the ectomycorrhizal habit in the genomes of a hyperdiverse lineage of mushroom-forming fungi.</title>
        <authorList>
            <person name="Looney B."/>
            <person name="Miyauchi S."/>
            <person name="Morin E."/>
            <person name="Drula E."/>
            <person name="Courty P.E."/>
            <person name="Kohler A."/>
            <person name="Kuo A."/>
            <person name="LaButti K."/>
            <person name="Pangilinan J."/>
            <person name="Lipzen A."/>
            <person name="Riley R."/>
            <person name="Andreopoulos W."/>
            <person name="He G."/>
            <person name="Johnson J."/>
            <person name="Nolan M."/>
            <person name="Tritt A."/>
            <person name="Barry K.W."/>
            <person name="Grigoriev I.V."/>
            <person name="Nagy L.G."/>
            <person name="Hibbett D."/>
            <person name="Henrissat B."/>
            <person name="Matheny P.B."/>
            <person name="Labbe J."/>
            <person name="Martin F.M."/>
        </authorList>
    </citation>
    <scope>NUCLEOTIDE SEQUENCE</scope>
    <source>
        <strain evidence="7">BPL690</strain>
    </source>
</reference>
<sequence length="949" mass="107510">MPRIISLGHTLISQITGLHPDREDGDFRTMMSMVTRSVDYNMKAAPSSSMSDIAKHAHGARIHSQDSWAEAFELLFSLLKSQAEKMNDIDSEITLAHLPDHLAFLLLLSAPPTQLNVEHAENYLQNIRAPHVDTVTWKNILDEEPFEGQHWEGVYGLPPGSTVEGWETRSLDSTPPYSPLPLEEFGEFSPSLSSMDSLPAVESELPIKGDVNAAPATILSTSFGRRQLIEDLQRRQYWRIEWQTDAPSIPPFAIKDSFSLGATTYIYEHDAVREILMAFQGYKNSFLRWARAENGTFSFEAYAPRIIHLTRATQLSAVQPFARIASTVEHLRRFVTCVSGRSENLNSRITTHFCRVTRTIEAFSEAVHIQISRFSSWCAAREWIGPPLIVSFLNLEKTVRDSFSCTFDALLEILRKVMNKASRSQDKNMEVWMLLDLPTWFTPFSISSLLLDTLLATADSSSSNGDRETSQALMQDPALRQEAYGLTGLNDEFFIQDNGLSVLDPDFWTEGFTIREADPKAYSPKSKTLLLNPMANHILRAGKAVGLLRVLDLPLSSDANPELNWVTKWPTFAALLQEYHAEALVETSEVHLSRFIYDTILPYCQIPQKRLAQMAAGECDLWLHLTAIEELYFMRKSDAMSYFSDLVFAKMDSRQTWSDFHFLNNTFRDTVQKYSVNWIEPTLVRFSYSGTRDKALRRTVDALDDLVVEYAAPFPLTYLFGCMLLMCRAKNALGPAIKIIFALRGKLIWFINFVAIHVVHRHLHRFHDSLKLAESLDEMIGLHNSHLQKLENECLLQSNTVALRQAILSILDITLRFHDTLIAHQGEATAIAGAPSRVSYQFHYNWQDQQARKDEIGFALPWGEAVQTSGSDSDVEETLRLSSLTSRAYLIPSVSRDVQQLFDNIYDMQKELEKLVRLVRREVESLAGGTPGGASAFSILAFSLEDWDR</sequence>
<dbReference type="GO" id="GO:0007020">
    <property type="term" value="P:microtubule nucleation"/>
    <property type="evidence" value="ECO:0007669"/>
    <property type="project" value="InterPro"/>
</dbReference>
<keyword evidence="8" id="KW-1185">Reference proteome</keyword>
<gene>
    <name evidence="7" type="ORF">B0F90DRAFT_1807765</name>
</gene>
<feature type="domain" description="Gamma tubulin complex component C-terminal" evidence="6">
    <location>
        <begin position="750"/>
        <end position="843"/>
    </location>
</feature>
<dbReference type="Gene3D" id="1.20.120.1900">
    <property type="entry name" value="Gamma-tubulin complex, C-terminal domain"/>
    <property type="match status" value="2"/>
</dbReference>
<comment type="similarity">
    <text evidence="1 5">Belongs to the TUBGCP family.</text>
</comment>
<evidence type="ECO:0000313" key="7">
    <source>
        <dbReference type="EMBL" id="KAI0307069.1"/>
    </source>
</evidence>
<dbReference type="Proteomes" id="UP001203297">
    <property type="component" value="Unassembled WGS sequence"/>
</dbReference>
<dbReference type="GO" id="GO:0005816">
    <property type="term" value="C:spindle pole body"/>
    <property type="evidence" value="ECO:0007669"/>
    <property type="project" value="UniProtKB-ARBA"/>
</dbReference>
<keyword evidence="4 5" id="KW-0206">Cytoskeleton</keyword>
<dbReference type="GO" id="GO:0005874">
    <property type="term" value="C:microtubule"/>
    <property type="evidence" value="ECO:0007669"/>
    <property type="project" value="UniProtKB-KW"/>
</dbReference>
<comment type="subcellular location">
    <subcellularLocation>
        <location evidence="5">Cytoplasm</location>
        <location evidence="5">Cytoskeleton</location>
        <location evidence="5">Microtubule organizing center</location>
    </subcellularLocation>
</comment>
<dbReference type="GO" id="GO:0000278">
    <property type="term" value="P:mitotic cell cycle"/>
    <property type="evidence" value="ECO:0007669"/>
    <property type="project" value="TreeGrafter"/>
</dbReference>
<dbReference type="GO" id="GO:0051321">
    <property type="term" value="P:meiotic cell cycle"/>
    <property type="evidence" value="ECO:0007669"/>
    <property type="project" value="TreeGrafter"/>
</dbReference>
<protein>
    <recommendedName>
        <fullName evidence="5">Spindle pole body component</fullName>
    </recommendedName>
</protein>
<dbReference type="GO" id="GO:0000930">
    <property type="term" value="C:gamma-tubulin complex"/>
    <property type="evidence" value="ECO:0007669"/>
    <property type="project" value="TreeGrafter"/>
</dbReference>
<dbReference type="EMBL" id="WTXG01000002">
    <property type="protein sequence ID" value="KAI0307069.1"/>
    <property type="molecule type" value="Genomic_DNA"/>
</dbReference>
<dbReference type="GO" id="GO:0031122">
    <property type="term" value="P:cytoplasmic microtubule organization"/>
    <property type="evidence" value="ECO:0007669"/>
    <property type="project" value="TreeGrafter"/>
</dbReference>
<evidence type="ECO:0000259" key="6">
    <source>
        <dbReference type="Pfam" id="PF04130"/>
    </source>
</evidence>
<evidence type="ECO:0000256" key="3">
    <source>
        <dbReference type="ARBA" id="ARBA00022701"/>
    </source>
</evidence>
<dbReference type="Pfam" id="PF04130">
    <property type="entry name" value="GCP_C_terminal"/>
    <property type="match status" value="1"/>
</dbReference>
<keyword evidence="3 5" id="KW-0493">Microtubule</keyword>
<proteinExistence type="inferred from homology"/>
<evidence type="ECO:0000256" key="2">
    <source>
        <dbReference type="ARBA" id="ARBA00022490"/>
    </source>
</evidence>
<evidence type="ECO:0000256" key="1">
    <source>
        <dbReference type="ARBA" id="ARBA00010337"/>
    </source>
</evidence>
<evidence type="ECO:0000256" key="4">
    <source>
        <dbReference type="ARBA" id="ARBA00023212"/>
    </source>
</evidence>
<keyword evidence="2 5" id="KW-0963">Cytoplasm</keyword>
<dbReference type="GO" id="GO:0051011">
    <property type="term" value="F:microtubule minus-end binding"/>
    <property type="evidence" value="ECO:0007669"/>
    <property type="project" value="TreeGrafter"/>
</dbReference>
<dbReference type="AlphaFoldDB" id="A0AAD4MDI4"/>
<name>A0AAD4MDI4_9AGAM</name>
<organism evidence="7 8">
    <name type="scientific">Multifurca ochricompacta</name>
    <dbReference type="NCBI Taxonomy" id="376703"/>
    <lineage>
        <taxon>Eukaryota</taxon>
        <taxon>Fungi</taxon>
        <taxon>Dikarya</taxon>
        <taxon>Basidiomycota</taxon>
        <taxon>Agaricomycotina</taxon>
        <taxon>Agaricomycetes</taxon>
        <taxon>Russulales</taxon>
        <taxon>Russulaceae</taxon>
        <taxon>Multifurca</taxon>
    </lineage>
</organism>
<evidence type="ECO:0000256" key="5">
    <source>
        <dbReference type="RuleBase" id="RU363050"/>
    </source>
</evidence>